<keyword evidence="2" id="KW-0862">Zinc</keyword>
<dbReference type="SMART" id="SM00184">
    <property type="entry name" value="RING"/>
    <property type="match status" value="1"/>
</dbReference>
<dbReference type="Proteomes" id="UP001627154">
    <property type="component" value="Unassembled WGS sequence"/>
</dbReference>
<sequence>MDDPIVTMRMQYIEDLEDILQCPVCWEIPDASKAIITCACGHHMCSNCKTTKNINACPTCQSAFNGSRNFLAENLSSKFNDIKESLIDPNHYTNRRIVKKSAYCQTNIEKSSIETQTFINNASVNTQTEEVTENNDTENLIQVILTYLINKVI</sequence>
<dbReference type="AlphaFoldDB" id="A0ABD2W8T2"/>
<name>A0ABD2W8T2_9HYME</name>
<keyword evidence="6" id="KW-1185">Reference proteome</keyword>
<proteinExistence type="predicted"/>
<comment type="caution">
    <text evidence="5">The sequence shown here is derived from an EMBL/GenBank/DDBJ whole genome shotgun (WGS) entry which is preliminary data.</text>
</comment>
<evidence type="ECO:0000256" key="1">
    <source>
        <dbReference type="ARBA" id="ARBA00022771"/>
    </source>
</evidence>
<evidence type="ECO:0000313" key="6">
    <source>
        <dbReference type="Proteomes" id="UP001627154"/>
    </source>
</evidence>
<organism evidence="5 6">
    <name type="scientific">Trichogramma kaykai</name>
    <dbReference type="NCBI Taxonomy" id="54128"/>
    <lineage>
        <taxon>Eukaryota</taxon>
        <taxon>Metazoa</taxon>
        <taxon>Ecdysozoa</taxon>
        <taxon>Arthropoda</taxon>
        <taxon>Hexapoda</taxon>
        <taxon>Insecta</taxon>
        <taxon>Pterygota</taxon>
        <taxon>Neoptera</taxon>
        <taxon>Endopterygota</taxon>
        <taxon>Hymenoptera</taxon>
        <taxon>Apocrita</taxon>
        <taxon>Proctotrupomorpha</taxon>
        <taxon>Chalcidoidea</taxon>
        <taxon>Trichogrammatidae</taxon>
        <taxon>Trichogramma</taxon>
    </lineage>
</organism>
<keyword evidence="1 3" id="KW-0479">Metal-binding</keyword>
<dbReference type="EMBL" id="JBJJXI010000123">
    <property type="protein sequence ID" value="KAL3389154.1"/>
    <property type="molecule type" value="Genomic_DNA"/>
</dbReference>
<dbReference type="PROSITE" id="PS50089">
    <property type="entry name" value="ZF_RING_2"/>
    <property type="match status" value="1"/>
</dbReference>
<evidence type="ECO:0000256" key="3">
    <source>
        <dbReference type="PROSITE-ProRule" id="PRU00175"/>
    </source>
</evidence>
<gene>
    <name evidence="5" type="ORF">TKK_015422</name>
</gene>
<reference evidence="5 6" key="1">
    <citation type="journal article" date="2024" name="bioRxiv">
        <title>A reference genome for Trichogramma kaykai: A tiny desert-dwelling parasitoid wasp with competing sex-ratio distorters.</title>
        <authorList>
            <person name="Culotta J."/>
            <person name="Lindsey A.R."/>
        </authorList>
    </citation>
    <scope>NUCLEOTIDE SEQUENCE [LARGE SCALE GENOMIC DNA]</scope>
    <source>
        <strain evidence="5 6">KSX58</strain>
    </source>
</reference>
<protein>
    <recommendedName>
        <fullName evidence="4">RING-type domain-containing protein</fullName>
    </recommendedName>
</protein>
<evidence type="ECO:0000259" key="4">
    <source>
        <dbReference type="PROSITE" id="PS50089"/>
    </source>
</evidence>
<accession>A0ABD2W8T2</accession>
<dbReference type="SUPFAM" id="SSF57850">
    <property type="entry name" value="RING/U-box"/>
    <property type="match status" value="1"/>
</dbReference>
<dbReference type="Gene3D" id="3.30.40.10">
    <property type="entry name" value="Zinc/RING finger domain, C3HC4 (zinc finger)"/>
    <property type="match status" value="1"/>
</dbReference>
<evidence type="ECO:0000313" key="5">
    <source>
        <dbReference type="EMBL" id="KAL3389154.1"/>
    </source>
</evidence>
<dbReference type="InterPro" id="IPR013083">
    <property type="entry name" value="Znf_RING/FYVE/PHD"/>
</dbReference>
<dbReference type="GO" id="GO:0008270">
    <property type="term" value="F:zinc ion binding"/>
    <property type="evidence" value="ECO:0007669"/>
    <property type="project" value="UniProtKB-KW"/>
</dbReference>
<dbReference type="InterPro" id="IPR001841">
    <property type="entry name" value="Znf_RING"/>
</dbReference>
<keyword evidence="1 3" id="KW-0863">Zinc-finger</keyword>
<evidence type="ECO:0000256" key="2">
    <source>
        <dbReference type="ARBA" id="ARBA00022833"/>
    </source>
</evidence>
<feature type="domain" description="RING-type" evidence="4">
    <location>
        <begin position="22"/>
        <end position="61"/>
    </location>
</feature>